<organism evidence="2 3">
    <name type="scientific">Halorubrum yunnanense</name>
    <dbReference type="NCBI Taxonomy" id="1526162"/>
    <lineage>
        <taxon>Archaea</taxon>
        <taxon>Methanobacteriati</taxon>
        <taxon>Methanobacteriota</taxon>
        <taxon>Stenosarchaea group</taxon>
        <taxon>Halobacteria</taxon>
        <taxon>Halobacteriales</taxon>
        <taxon>Haloferacaceae</taxon>
        <taxon>Halorubrum</taxon>
    </lineage>
</organism>
<keyword evidence="1" id="KW-1133">Transmembrane helix</keyword>
<keyword evidence="1" id="KW-0812">Transmembrane</keyword>
<evidence type="ECO:0000313" key="2">
    <source>
        <dbReference type="EMBL" id="MFC7186811.1"/>
    </source>
</evidence>
<gene>
    <name evidence="2" type="ORF">ACFQMK_07910</name>
</gene>
<keyword evidence="1" id="KW-0472">Membrane</keyword>
<feature type="transmembrane region" description="Helical" evidence="1">
    <location>
        <begin position="20"/>
        <end position="38"/>
    </location>
</feature>
<evidence type="ECO:0000313" key="3">
    <source>
        <dbReference type="Proteomes" id="UP001596390"/>
    </source>
</evidence>
<keyword evidence="3" id="KW-1185">Reference proteome</keyword>
<dbReference type="AlphaFoldDB" id="A0ABD5YHH9"/>
<proteinExistence type="predicted"/>
<accession>A0ABD5YHH9</accession>
<protein>
    <submittedName>
        <fullName evidence="2">Uncharacterized protein</fullName>
    </submittedName>
</protein>
<evidence type="ECO:0000256" key="1">
    <source>
        <dbReference type="SAM" id="Phobius"/>
    </source>
</evidence>
<dbReference type="EMBL" id="JBHSZZ010000030">
    <property type="protein sequence ID" value="MFC7186811.1"/>
    <property type="molecule type" value="Genomic_DNA"/>
</dbReference>
<name>A0ABD5YHH9_9EURY</name>
<sequence length="59" mass="6600">MFGGIWYAQRLVDVSPLVELVLTVPTGAVIYTVSVLLLDQLFSWGIKRDLRHVVAEVQS</sequence>
<reference evidence="2 3" key="1">
    <citation type="journal article" date="2019" name="Int. J. Syst. Evol. Microbiol.">
        <title>The Global Catalogue of Microorganisms (GCM) 10K type strain sequencing project: providing services to taxonomists for standard genome sequencing and annotation.</title>
        <authorList>
            <consortium name="The Broad Institute Genomics Platform"/>
            <consortium name="The Broad Institute Genome Sequencing Center for Infectious Disease"/>
            <person name="Wu L."/>
            <person name="Ma J."/>
        </authorList>
    </citation>
    <scope>NUCLEOTIDE SEQUENCE [LARGE SCALE GENOMIC DNA]</scope>
    <source>
        <strain evidence="2 3">Q85</strain>
    </source>
</reference>
<dbReference type="RefSeq" id="WP_267663804.1">
    <property type="nucleotide sequence ID" value="NZ_JAODIX010000030.1"/>
</dbReference>
<comment type="caution">
    <text evidence="2">The sequence shown here is derived from an EMBL/GenBank/DDBJ whole genome shotgun (WGS) entry which is preliminary data.</text>
</comment>
<dbReference type="Proteomes" id="UP001596390">
    <property type="component" value="Unassembled WGS sequence"/>
</dbReference>